<evidence type="ECO:0000256" key="2">
    <source>
        <dbReference type="ARBA" id="ARBA00007935"/>
    </source>
</evidence>
<protein>
    <submittedName>
        <fullName evidence="9">Iron ABC transporter permease</fullName>
    </submittedName>
</protein>
<keyword evidence="7 8" id="KW-0472">Membrane</keyword>
<comment type="caution">
    <text evidence="9">The sequence shown here is derived from an EMBL/GenBank/DDBJ whole genome shotgun (WGS) entry which is preliminary data.</text>
</comment>
<evidence type="ECO:0000256" key="8">
    <source>
        <dbReference type="SAM" id="Phobius"/>
    </source>
</evidence>
<evidence type="ECO:0000313" key="9">
    <source>
        <dbReference type="EMBL" id="NMD48296.1"/>
    </source>
</evidence>
<feature type="transmembrane region" description="Helical" evidence="8">
    <location>
        <begin position="284"/>
        <end position="301"/>
    </location>
</feature>
<feature type="transmembrane region" description="Helical" evidence="8">
    <location>
        <begin position="100"/>
        <end position="119"/>
    </location>
</feature>
<comment type="similarity">
    <text evidence="2">Belongs to the binding-protein-dependent transport system permease family. FecCD subfamily.</text>
</comment>
<dbReference type="SUPFAM" id="SSF81345">
    <property type="entry name" value="ABC transporter involved in vitamin B12 uptake, BtuC"/>
    <property type="match status" value="1"/>
</dbReference>
<comment type="subcellular location">
    <subcellularLocation>
        <location evidence="1">Cell membrane</location>
        <topology evidence="1">Multi-pass membrane protein</topology>
    </subcellularLocation>
</comment>
<dbReference type="PANTHER" id="PTHR30472">
    <property type="entry name" value="FERRIC ENTEROBACTIN TRANSPORT SYSTEM PERMEASE PROTEIN"/>
    <property type="match status" value="1"/>
</dbReference>
<evidence type="ECO:0000256" key="6">
    <source>
        <dbReference type="ARBA" id="ARBA00022989"/>
    </source>
</evidence>
<dbReference type="CDD" id="cd06550">
    <property type="entry name" value="TM_ABC_iron-siderophores_like"/>
    <property type="match status" value="1"/>
</dbReference>
<evidence type="ECO:0000256" key="4">
    <source>
        <dbReference type="ARBA" id="ARBA00022475"/>
    </source>
</evidence>
<feature type="transmembrane region" description="Helical" evidence="8">
    <location>
        <begin position="15"/>
        <end position="34"/>
    </location>
</feature>
<keyword evidence="4" id="KW-1003">Cell membrane</keyword>
<evidence type="ECO:0000256" key="5">
    <source>
        <dbReference type="ARBA" id="ARBA00022692"/>
    </source>
</evidence>
<dbReference type="InterPro" id="IPR037294">
    <property type="entry name" value="ABC_BtuC-like"/>
</dbReference>
<reference evidence="9 10" key="1">
    <citation type="submission" date="2020-04" db="EMBL/GenBank/DDBJ databases">
        <title>MicrobeNet Type strains.</title>
        <authorList>
            <person name="Nicholson A.C."/>
        </authorList>
    </citation>
    <scope>NUCLEOTIDE SEQUENCE [LARGE SCALE GENOMIC DNA]</scope>
    <source>
        <strain evidence="9 10">DSM 22768</strain>
    </source>
</reference>
<evidence type="ECO:0000313" key="10">
    <source>
        <dbReference type="Proteomes" id="UP000532121"/>
    </source>
</evidence>
<evidence type="ECO:0000256" key="7">
    <source>
        <dbReference type="ARBA" id="ARBA00023136"/>
    </source>
</evidence>
<dbReference type="PANTHER" id="PTHR30472:SF58">
    <property type="entry name" value="IRON(3+)-HYDROXAMATE IMPORT SYSTEM PERMEASE PROTEIN FHUB"/>
    <property type="match status" value="1"/>
</dbReference>
<accession>A0A7X9QF73</accession>
<sequence length="339" mass="36610">MLMTSVAQANKPKNFWLVFFIILLLFISGLYCSLKYGAVSYSNADLVKVLRHPLISSAVQDVVIDVRIPRIAGALLVGSAMATAGSIMQGVSRNPIADPGLLGINAGAGLALVIGYAFFRHLHYSFILLICLLGSGLAAVLVFSLSYTPRKGYNQIRLILAGAMISTLFSAFGQAITLYFNLSTAIVGWQAGGLVSVNWSMIKIIAPFIIIGLILAQLFSHQLTVLSLNETVAKSLGQRTFLITLILLGIVLILSASAVALVGSIAFVGLIIPHFIRMFIGRNYRFLLPLTAFLGAVFMLWVDLACRTVNPGYEVPLSALISIIGLPCFLWLIKRGQHL</sequence>
<feature type="transmembrane region" description="Helical" evidence="8">
    <location>
        <begin position="201"/>
        <end position="220"/>
    </location>
</feature>
<feature type="transmembrane region" description="Helical" evidence="8">
    <location>
        <begin position="71"/>
        <end position="88"/>
    </location>
</feature>
<dbReference type="AlphaFoldDB" id="A0A7X9QF73"/>
<evidence type="ECO:0000256" key="1">
    <source>
        <dbReference type="ARBA" id="ARBA00004651"/>
    </source>
</evidence>
<keyword evidence="3" id="KW-0813">Transport</keyword>
<feature type="transmembrane region" description="Helical" evidence="8">
    <location>
        <begin position="313"/>
        <end position="333"/>
    </location>
</feature>
<proteinExistence type="inferred from homology"/>
<name>A0A7X9QF73_STRRT</name>
<dbReference type="EMBL" id="JABASA010000002">
    <property type="protein sequence ID" value="NMD48296.1"/>
    <property type="molecule type" value="Genomic_DNA"/>
</dbReference>
<feature type="transmembrane region" description="Helical" evidence="8">
    <location>
        <begin position="159"/>
        <end position="180"/>
    </location>
</feature>
<dbReference type="Pfam" id="PF01032">
    <property type="entry name" value="FecCD"/>
    <property type="match status" value="1"/>
</dbReference>
<gene>
    <name evidence="9" type="ORF">HHO37_01095</name>
</gene>
<feature type="transmembrane region" description="Helical" evidence="8">
    <location>
        <begin position="240"/>
        <end position="272"/>
    </location>
</feature>
<dbReference type="FunFam" id="1.10.3470.10:FF:000001">
    <property type="entry name" value="Vitamin B12 ABC transporter permease BtuC"/>
    <property type="match status" value="1"/>
</dbReference>
<keyword evidence="5 8" id="KW-0812">Transmembrane</keyword>
<dbReference type="GO" id="GO:0022857">
    <property type="term" value="F:transmembrane transporter activity"/>
    <property type="evidence" value="ECO:0007669"/>
    <property type="project" value="InterPro"/>
</dbReference>
<organism evidence="9 10">
    <name type="scientific">Streptococcus ratti</name>
    <dbReference type="NCBI Taxonomy" id="1341"/>
    <lineage>
        <taxon>Bacteria</taxon>
        <taxon>Bacillati</taxon>
        <taxon>Bacillota</taxon>
        <taxon>Bacilli</taxon>
        <taxon>Lactobacillales</taxon>
        <taxon>Streptococcaceae</taxon>
        <taxon>Streptococcus</taxon>
    </lineage>
</organism>
<keyword evidence="6 8" id="KW-1133">Transmembrane helix</keyword>
<dbReference type="Proteomes" id="UP000532121">
    <property type="component" value="Unassembled WGS sequence"/>
</dbReference>
<feature type="transmembrane region" description="Helical" evidence="8">
    <location>
        <begin position="126"/>
        <end position="147"/>
    </location>
</feature>
<dbReference type="RefSeq" id="WP_193522872.1">
    <property type="nucleotide sequence ID" value="NZ_JABASA010000002.1"/>
</dbReference>
<evidence type="ECO:0000256" key="3">
    <source>
        <dbReference type="ARBA" id="ARBA00022448"/>
    </source>
</evidence>
<dbReference type="Gene3D" id="1.10.3470.10">
    <property type="entry name" value="ABC transporter involved in vitamin B12 uptake, BtuC"/>
    <property type="match status" value="1"/>
</dbReference>
<dbReference type="GO" id="GO:0033214">
    <property type="term" value="P:siderophore-iron import into cell"/>
    <property type="evidence" value="ECO:0007669"/>
    <property type="project" value="TreeGrafter"/>
</dbReference>
<dbReference type="InterPro" id="IPR000522">
    <property type="entry name" value="ABC_transptr_permease_BtuC"/>
</dbReference>
<dbReference type="GO" id="GO:0005886">
    <property type="term" value="C:plasma membrane"/>
    <property type="evidence" value="ECO:0007669"/>
    <property type="project" value="UniProtKB-SubCell"/>
</dbReference>